<keyword evidence="1" id="KW-0479">Metal-binding</keyword>
<feature type="compositionally biased region" description="Polar residues" evidence="2">
    <location>
        <begin position="125"/>
        <end position="142"/>
    </location>
</feature>
<feature type="compositionally biased region" description="Low complexity" evidence="2">
    <location>
        <begin position="247"/>
        <end position="283"/>
    </location>
</feature>
<feature type="compositionally biased region" description="Low complexity" evidence="2">
    <location>
        <begin position="473"/>
        <end position="494"/>
    </location>
</feature>
<feature type="domain" description="C3H1-type" evidence="3">
    <location>
        <begin position="285"/>
        <end position="313"/>
    </location>
</feature>
<evidence type="ECO:0000259" key="3">
    <source>
        <dbReference type="PROSITE" id="PS50103"/>
    </source>
</evidence>
<sequence length="658" mass="68684">MIPRPQFFVVRPDTEVLRNDTGAIQREQGPMVPLVAVDELPDWIDIGLPRELTVEQTMGLYNLGMVPHNGDAYRVRIIEPNSQEEFVWKRDSSKATLVSSGACAPGQRTTAHPEQSQRVQYNATAAPTGRNPNSIHPSSSAEPSPHTAHPSMAAASPNPTRLTRAEDEAMHTMRWADLVERSIARDTEAQDPRCHSTLLAPPPSPQIASHSHPTVLRDGMSAIGTTSTADQRASVPHNTMATPPKPAANTDAATTTSNTTTVAANPAGVSPGSNTTSASTASSVPAPQEYCRHWCQHGTCKWGTFCRHKHAMPTTLEGLLEVGLCEIPAWWIAATGIGMGTSNGKTKIAAAATGAGGGGGGGTSPTTGAGGNGGGGGGSGAHPPPVPCTPMAHNIHHVLPAMMGAGGVGGVAAMKLSNRKLKAQQREFNQRLRLLSSMLIPPGYGSPHYPLRHPADALLMHGMHGYGSGGPGQQQQLQQMQQQMQQQQQQQQQQRLERKGEKTPLDRNRKNVKVTFNEDGTVSLVTADDGGKKGGVVAAVQGQQSGGETAGTASSSAPAGAGAGAAASVAAVSNAAETGKPAAGDNGVTDEMDKRKENEGPKDMRPVKKGLAASMHAPKQDQGQVVVTIPGSMKVTCEDESEGGSVVQLADVPRLVEI</sequence>
<keyword evidence="1" id="KW-0863">Zinc-finger</keyword>
<feature type="zinc finger region" description="C3H1-type" evidence="1">
    <location>
        <begin position="285"/>
        <end position="313"/>
    </location>
</feature>
<dbReference type="AlphaFoldDB" id="A0AAE0JPI0"/>
<dbReference type="RefSeq" id="XP_062686473.1">
    <property type="nucleotide sequence ID" value="XM_062823674.1"/>
</dbReference>
<dbReference type="Proteomes" id="UP001278500">
    <property type="component" value="Unassembled WGS sequence"/>
</dbReference>
<gene>
    <name evidence="4" type="ORF">B0H65DRAFT_36036</name>
</gene>
<feature type="region of interest" description="Disordered" evidence="2">
    <location>
        <begin position="354"/>
        <end position="389"/>
    </location>
</feature>
<proteinExistence type="predicted"/>
<feature type="compositionally biased region" description="Basic and acidic residues" evidence="2">
    <location>
        <begin position="495"/>
        <end position="509"/>
    </location>
</feature>
<feature type="region of interest" description="Disordered" evidence="2">
    <location>
        <begin position="577"/>
        <end position="625"/>
    </location>
</feature>
<feature type="compositionally biased region" description="Polar residues" evidence="2">
    <location>
        <begin position="226"/>
        <end position="240"/>
    </location>
</feature>
<evidence type="ECO:0000313" key="5">
    <source>
        <dbReference type="Proteomes" id="UP001278500"/>
    </source>
</evidence>
<feature type="region of interest" description="Disordered" evidence="2">
    <location>
        <begin position="460"/>
        <end position="514"/>
    </location>
</feature>
<comment type="caution">
    <text evidence="4">The sequence shown here is derived from an EMBL/GenBank/DDBJ whole genome shotgun (WGS) entry which is preliminary data.</text>
</comment>
<feature type="region of interest" description="Disordered" evidence="2">
    <location>
        <begin position="226"/>
        <end position="283"/>
    </location>
</feature>
<feature type="compositionally biased region" description="Polar residues" evidence="2">
    <location>
        <begin position="107"/>
        <end position="118"/>
    </location>
</feature>
<dbReference type="GO" id="GO:0008270">
    <property type="term" value="F:zinc ion binding"/>
    <property type="evidence" value="ECO:0007669"/>
    <property type="project" value="UniProtKB-KW"/>
</dbReference>
<feature type="region of interest" description="Disordered" evidence="2">
    <location>
        <begin position="189"/>
        <end position="212"/>
    </location>
</feature>
<evidence type="ECO:0000256" key="2">
    <source>
        <dbReference type="SAM" id="MobiDB-lite"/>
    </source>
</evidence>
<reference evidence="4" key="1">
    <citation type="journal article" date="2023" name="Mol. Phylogenet. Evol.">
        <title>Genome-scale phylogeny and comparative genomics of the fungal order Sordariales.</title>
        <authorList>
            <person name="Hensen N."/>
            <person name="Bonometti L."/>
            <person name="Westerberg I."/>
            <person name="Brannstrom I.O."/>
            <person name="Guillou S."/>
            <person name="Cros-Aarteil S."/>
            <person name="Calhoun S."/>
            <person name="Haridas S."/>
            <person name="Kuo A."/>
            <person name="Mondo S."/>
            <person name="Pangilinan J."/>
            <person name="Riley R."/>
            <person name="LaButti K."/>
            <person name="Andreopoulos B."/>
            <person name="Lipzen A."/>
            <person name="Chen C."/>
            <person name="Yan M."/>
            <person name="Daum C."/>
            <person name="Ng V."/>
            <person name="Clum A."/>
            <person name="Steindorff A."/>
            <person name="Ohm R.A."/>
            <person name="Martin F."/>
            <person name="Silar P."/>
            <person name="Natvig D.O."/>
            <person name="Lalanne C."/>
            <person name="Gautier V."/>
            <person name="Ament-Velasquez S.L."/>
            <person name="Kruys A."/>
            <person name="Hutchinson M.I."/>
            <person name="Powell A.J."/>
            <person name="Barry K."/>
            <person name="Miller A.N."/>
            <person name="Grigoriev I.V."/>
            <person name="Debuchy R."/>
            <person name="Gladieux P."/>
            <person name="Hiltunen Thoren M."/>
            <person name="Johannesson H."/>
        </authorList>
    </citation>
    <scope>NUCLEOTIDE SEQUENCE</scope>
    <source>
        <strain evidence="4">CBS 560.94</strain>
    </source>
</reference>
<dbReference type="InterPro" id="IPR000571">
    <property type="entry name" value="Znf_CCCH"/>
</dbReference>
<feature type="region of interest" description="Disordered" evidence="2">
    <location>
        <begin position="125"/>
        <end position="159"/>
    </location>
</feature>
<dbReference type="GeneID" id="87860828"/>
<dbReference type="PROSITE" id="PS50103">
    <property type="entry name" value="ZF_C3H1"/>
    <property type="match status" value="1"/>
</dbReference>
<dbReference type="EMBL" id="JAUEPP010000001">
    <property type="protein sequence ID" value="KAK3355095.1"/>
    <property type="molecule type" value="Genomic_DNA"/>
</dbReference>
<evidence type="ECO:0000313" key="4">
    <source>
        <dbReference type="EMBL" id="KAK3355095.1"/>
    </source>
</evidence>
<feature type="compositionally biased region" description="Basic and acidic residues" evidence="2">
    <location>
        <begin position="591"/>
        <end position="606"/>
    </location>
</feature>
<protein>
    <recommendedName>
        <fullName evidence="3">C3H1-type domain-containing protein</fullName>
    </recommendedName>
</protein>
<evidence type="ECO:0000256" key="1">
    <source>
        <dbReference type="PROSITE-ProRule" id="PRU00723"/>
    </source>
</evidence>
<organism evidence="4 5">
    <name type="scientific">Neurospora tetraspora</name>
    <dbReference type="NCBI Taxonomy" id="94610"/>
    <lineage>
        <taxon>Eukaryota</taxon>
        <taxon>Fungi</taxon>
        <taxon>Dikarya</taxon>
        <taxon>Ascomycota</taxon>
        <taxon>Pezizomycotina</taxon>
        <taxon>Sordariomycetes</taxon>
        <taxon>Sordariomycetidae</taxon>
        <taxon>Sordariales</taxon>
        <taxon>Sordariaceae</taxon>
        <taxon>Neurospora</taxon>
    </lineage>
</organism>
<keyword evidence="1" id="KW-0862">Zinc</keyword>
<accession>A0AAE0JPI0</accession>
<keyword evidence="5" id="KW-1185">Reference proteome</keyword>
<name>A0AAE0JPI0_9PEZI</name>
<reference evidence="4" key="2">
    <citation type="submission" date="2023-06" db="EMBL/GenBank/DDBJ databases">
        <authorList>
            <consortium name="Lawrence Berkeley National Laboratory"/>
            <person name="Haridas S."/>
            <person name="Hensen N."/>
            <person name="Bonometti L."/>
            <person name="Westerberg I."/>
            <person name="Brannstrom I.O."/>
            <person name="Guillou S."/>
            <person name="Cros-Aarteil S."/>
            <person name="Calhoun S."/>
            <person name="Kuo A."/>
            <person name="Mondo S."/>
            <person name="Pangilinan J."/>
            <person name="Riley R."/>
            <person name="Labutti K."/>
            <person name="Andreopoulos B."/>
            <person name="Lipzen A."/>
            <person name="Chen C."/>
            <person name="Yanf M."/>
            <person name="Daum C."/>
            <person name="Ng V."/>
            <person name="Clum A."/>
            <person name="Steindorff A."/>
            <person name="Ohm R."/>
            <person name="Martin F."/>
            <person name="Silar P."/>
            <person name="Natvig D."/>
            <person name="Lalanne C."/>
            <person name="Gautier V."/>
            <person name="Ament-Velasquez S.L."/>
            <person name="Kruys A."/>
            <person name="Hutchinson M.I."/>
            <person name="Powell A.J."/>
            <person name="Barry K."/>
            <person name="Miller A.N."/>
            <person name="Grigoriev I.V."/>
            <person name="Debuchy R."/>
            <person name="Gladieux P."/>
            <person name="Thoren M.H."/>
            <person name="Johannesson H."/>
        </authorList>
    </citation>
    <scope>NUCLEOTIDE SEQUENCE</scope>
    <source>
        <strain evidence="4">CBS 560.94</strain>
    </source>
</reference>
<feature type="compositionally biased region" description="Gly residues" evidence="2">
    <location>
        <begin position="354"/>
        <end position="380"/>
    </location>
</feature>
<feature type="region of interest" description="Disordered" evidence="2">
    <location>
        <begin position="99"/>
        <end position="118"/>
    </location>
</feature>